<proteinExistence type="predicted"/>
<dbReference type="AlphaFoldDB" id="A0A1Y1ZM43"/>
<evidence type="ECO:0000313" key="3">
    <source>
        <dbReference type="Proteomes" id="UP000193920"/>
    </source>
</evidence>
<reference evidence="2 3" key="1">
    <citation type="submission" date="2016-08" db="EMBL/GenBank/DDBJ databases">
        <title>A Parts List for Fungal Cellulosomes Revealed by Comparative Genomics.</title>
        <authorList>
            <consortium name="DOE Joint Genome Institute"/>
            <person name="Haitjema C.H."/>
            <person name="Gilmore S.P."/>
            <person name="Henske J.K."/>
            <person name="Solomon K.V."/>
            <person name="De Groot R."/>
            <person name="Kuo A."/>
            <person name="Mondo S.J."/>
            <person name="Salamov A.A."/>
            <person name="Labutti K."/>
            <person name="Zhao Z."/>
            <person name="Chiniquy J."/>
            <person name="Barry K."/>
            <person name="Brewer H.M."/>
            <person name="Purvine S.O."/>
            <person name="Wright A.T."/>
            <person name="Boxma B."/>
            <person name="Van Alen T."/>
            <person name="Hackstein J.H."/>
            <person name="Baker S.E."/>
            <person name="Grigoriev I.V."/>
            <person name="O'Malley M.A."/>
        </authorList>
    </citation>
    <scope>NUCLEOTIDE SEQUENCE [LARGE SCALE GENOMIC DNA]</scope>
    <source>
        <strain evidence="2 3">G1</strain>
    </source>
</reference>
<protein>
    <recommendedName>
        <fullName evidence="4">Ricin B lectin domain-containing protein</fullName>
    </recommendedName>
</protein>
<dbReference type="InterPro" id="IPR035992">
    <property type="entry name" value="Ricin_B-like_lectins"/>
</dbReference>
<evidence type="ECO:0000313" key="2">
    <source>
        <dbReference type="EMBL" id="ORY11077.1"/>
    </source>
</evidence>
<feature type="signal peptide" evidence="1">
    <location>
        <begin position="1"/>
        <end position="23"/>
    </location>
</feature>
<evidence type="ECO:0008006" key="4">
    <source>
        <dbReference type="Google" id="ProtNLM"/>
    </source>
</evidence>
<organism evidence="2 3">
    <name type="scientific">Neocallimastix californiae</name>
    <dbReference type="NCBI Taxonomy" id="1754190"/>
    <lineage>
        <taxon>Eukaryota</taxon>
        <taxon>Fungi</taxon>
        <taxon>Fungi incertae sedis</taxon>
        <taxon>Chytridiomycota</taxon>
        <taxon>Chytridiomycota incertae sedis</taxon>
        <taxon>Neocallimastigomycetes</taxon>
        <taxon>Neocallimastigales</taxon>
        <taxon>Neocallimastigaceae</taxon>
        <taxon>Neocallimastix</taxon>
    </lineage>
</organism>
<dbReference type="Gene3D" id="2.80.10.50">
    <property type="match status" value="1"/>
</dbReference>
<dbReference type="OrthoDB" id="10487830at2759"/>
<name>A0A1Y1ZM43_9FUNG</name>
<sequence length="136" mass="15688">MNTEKLIYIFLILLELYSYKVNRSYINKSNKVAIIKNYKNNLCMTYHKKEYKVRLSTCKNNYLKQWIIPKSGEGYYVSKEDTNICLNISKDGSIVTDLCSKNGTKHGNILHSKTGESIWSPLDDTKCLGIPNPIEK</sequence>
<dbReference type="STRING" id="1754190.A0A1Y1ZM43"/>
<keyword evidence="1" id="KW-0732">Signal</keyword>
<dbReference type="Proteomes" id="UP000193920">
    <property type="component" value="Unassembled WGS sequence"/>
</dbReference>
<accession>A0A1Y1ZM43</accession>
<feature type="chain" id="PRO_5012214821" description="Ricin B lectin domain-containing protein" evidence="1">
    <location>
        <begin position="24"/>
        <end position="136"/>
    </location>
</feature>
<dbReference type="SUPFAM" id="SSF50370">
    <property type="entry name" value="Ricin B-like lectins"/>
    <property type="match status" value="1"/>
</dbReference>
<comment type="caution">
    <text evidence="2">The sequence shown here is derived from an EMBL/GenBank/DDBJ whole genome shotgun (WGS) entry which is preliminary data.</text>
</comment>
<evidence type="ECO:0000256" key="1">
    <source>
        <dbReference type="SAM" id="SignalP"/>
    </source>
</evidence>
<gene>
    <name evidence="2" type="ORF">LY90DRAFT_518569</name>
</gene>
<dbReference type="EMBL" id="MCOG01000385">
    <property type="protein sequence ID" value="ORY11077.1"/>
    <property type="molecule type" value="Genomic_DNA"/>
</dbReference>
<keyword evidence="3" id="KW-1185">Reference proteome</keyword>